<dbReference type="SUPFAM" id="SSF82171">
    <property type="entry name" value="DPP6 N-terminal domain-like"/>
    <property type="match status" value="1"/>
</dbReference>
<dbReference type="EMBL" id="LR877147">
    <property type="protein sequence ID" value="CAD2214533.1"/>
    <property type="molecule type" value="Genomic_DNA"/>
</dbReference>
<gene>
    <name evidence="1" type="ORF">ADEAN_000198300</name>
</gene>
<protein>
    <recommendedName>
        <fullName evidence="3">WD domain, G-beta repeat</fullName>
    </recommendedName>
</protein>
<accession>A0A7G2C700</accession>
<dbReference type="PANTHER" id="PTHR15271">
    <property type="entry name" value="CHROMATIN ASSEMBLY FACTOR 1 SUBUNIT B"/>
    <property type="match status" value="1"/>
</dbReference>
<sequence>MPRDVGSVLVQKKKCDGDYIGESCSLSFRRPAWSPDGSLLAVPYGKISDKKQVSVKSIFDAIDAKKNDAPVERPVVCEEEEDAFSEGEGEADEDKGEWFHCVNLYTRDAVEKVAGRLVVRGTYEIRGVRWAPCFLEPLQYGKRSDSKENEGAVCRGSLQLQGTPAGKCSAQCASEKETGAWGPSDYRMVLATWTSDAVIVYTTDSSVRHSDFTDLHMRSITDVAWSNDAKFLYTTALDGYVSVISFGDSLTVAHRLPTFSAQPVTTSICQILSQIEADSIFVETSRRPKENDTTADHSQPVVVVKKKKKPDPAGEANVAELATLTIDL</sequence>
<reference evidence="1 2" key="1">
    <citation type="submission" date="2020-08" db="EMBL/GenBank/DDBJ databases">
        <authorList>
            <person name="Newling K."/>
            <person name="Davey J."/>
            <person name="Forrester S."/>
        </authorList>
    </citation>
    <scope>NUCLEOTIDE SEQUENCE [LARGE SCALE GENOMIC DNA]</scope>
    <source>
        <strain evidence="2">Crithidia deanei Carvalho (ATCC PRA-265)</strain>
    </source>
</reference>
<organism evidence="1 2">
    <name type="scientific">Angomonas deanei</name>
    <dbReference type="NCBI Taxonomy" id="59799"/>
    <lineage>
        <taxon>Eukaryota</taxon>
        <taxon>Discoba</taxon>
        <taxon>Euglenozoa</taxon>
        <taxon>Kinetoplastea</taxon>
        <taxon>Metakinetoplastina</taxon>
        <taxon>Trypanosomatida</taxon>
        <taxon>Trypanosomatidae</taxon>
        <taxon>Strigomonadinae</taxon>
        <taxon>Angomonas</taxon>
    </lineage>
</organism>
<dbReference type="InterPro" id="IPR045145">
    <property type="entry name" value="PTHR15271"/>
</dbReference>
<dbReference type="VEuPathDB" id="TriTrypDB:ADEAN_000198300"/>
<name>A0A7G2C700_9TRYP</name>
<dbReference type="Proteomes" id="UP000515908">
    <property type="component" value="Chromosome 03"/>
</dbReference>
<proteinExistence type="predicted"/>
<dbReference type="PANTHER" id="PTHR15271:SF4">
    <property type="entry name" value="CHROMATIN ASSEMBLY FACTOR 1 SUBUNIT B"/>
    <property type="match status" value="1"/>
</dbReference>
<dbReference type="GO" id="GO:0033186">
    <property type="term" value="C:CAF-1 complex"/>
    <property type="evidence" value="ECO:0007669"/>
    <property type="project" value="TreeGrafter"/>
</dbReference>
<evidence type="ECO:0000313" key="1">
    <source>
        <dbReference type="EMBL" id="CAD2214533.1"/>
    </source>
</evidence>
<evidence type="ECO:0000313" key="2">
    <source>
        <dbReference type="Proteomes" id="UP000515908"/>
    </source>
</evidence>
<dbReference type="GO" id="GO:0006334">
    <property type="term" value="P:nucleosome assembly"/>
    <property type="evidence" value="ECO:0007669"/>
    <property type="project" value="TreeGrafter"/>
</dbReference>
<dbReference type="Gene3D" id="2.130.10.10">
    <property type="entry name" value="YVTN repeat-like/Quinoprotein amine dehydrogenase"/>
    <property type="match status" value="1"/>
</dbReference>
<dbReference type="InterPro" id="IPR015943">
    <property type="entry name" value="WD40/YVTN_repeat-like_dom_sf"/>
</dbReference>
<evidence type="ECO:0008006" key="3">
    <source>
        <dbReference type="Google" id="ProtNLM"/>
    </source>
</evidence>
<dbReference type="GO" id="GO:0005634">
    <property type="term" value="C:nucleus"/>
    <property type="evidence" value="ECO:0007669"/>
    <property type="project" value="TreeGrafter"/>
</dbReference>
<dbReference type="GO" id="GO:0006335">
    <property type="term" value="P:DNA replication-dependent chromatin assembly"/>
    <property type="evidence" value="ECO:0007669"/>
    <property type="project" value="InterPro"/>
</dbReference>
<dbReference type="AlphaFoldDB" id="A0A7G2C700"/>
<keyword evidence="2" id="KW-1185">Reference proteome</keyword>